<dbReference type="Pfam" id="PF00083">
    <property type="entry name" value="Sugar_tr"/>
    <property type="match status" value="2"/>
</dbReference>
<dbReference type="SUPFAM" id="SSF103473">
    <property type="entry name" value="MFS general substrate transporter"/>
    <property type="match status" value="1"/>
</dbReference>
<feature type="transmembrane region" description="Helical" evidence="5">
    <location>
        <begin position="60"/>
        <end position="77"/>
    </location>
</feature>
<dbReference type="InterPro" id="IPR003663">
    <property type="entry name" value="Sugar/inositol_transpt"/>
</dbReference>
<organism evidence="7">
    <name type="scientific">Hyalella azteca</name>
    <name type="common">Amphipod</name>
    <dbReference type="NCBI Taxonomy" id="294128"/>
    <lineage>
        <taxon>Eukaryota</taxon>
        <taxon>Metazoa</taxon>
        <taxon>Ecdysozoa</taxon>
        <taxon>Arthropoda</taxon>
        <taxon>Crustacea</taxon>
        <taxon>Multicrustacea</taxon>
        <taxon>Malacostraca</taxon>
        <taxon>Eumalacostraca</taxon>
        <taxon>Peracarida</taxon>
        <taxon>Amphipoda</taxon>
        <taxon>Senticaudata</taxon>
        <taxon>Talitrida</taxon>
        <taxon>Talitroidea</taxon>
        <taxon>Hyalellidae</taxon>
        <taxon>Hyalella</taxon>
    </lineage>
</organism>
<accession>A0A6A0H9S2</accession>
<keyword evidence="4 5" id="KW-0472">Membrane</keyword>
<evidence type="ECO:0000256" key="4">
    <source>
        <dbReference type="ARBA" id="ARBA00023136"/>
    </source>
</evidence>
<feature type="transmembrane region" description="Helical" evidence="5">
    <location>
        <begin position="6"/>
        <end position="23"/>
    </location>
</feature>
<dbReference type="PANTHER" id="PTHR48021">
    <property type="match status" value="1"/>
</dbReference>
<dbReference type="EMBL" id="JQDR03004447">
    <property type="protein sequence ID" value="KAA0202024.1"/>
    <property type="molecule type" value="Genomic_DNA"/>
</dbReference>
<dbReference type="GO" id="GO:0016020">
    <property type="term" value="C:membrane"/>
    <property type="evidence" value="ECO:0007669"/>
    <property type="project" value="UniProtKB-SubCell"/>
</dbReference>
<dbReference type="PANTHER" id="PTHR48021:SF1">
    <property type="entry name" value="GH07001P-RELATED"/>
    <property type="match status" value="1"/>
</dbReference>
<evidence type="ECO:0000256" key="3">
    <source>
        <dbReference type="ARBA" id="ARBA00022989"/>
    </source>
</evidence>
<dbReference type="PRINTS" id="PR00171">
    <property type="entry name" value="SUGRTRNSPORT"/>
</dbReference>
<dbReference type="InterPro" id="IPR020846">
    <property type="entry name" value="MFS_dom"/>
</dbReference>
<dbReference type="Proteomes" id="UP000711488">
    <property type="component" value="Unassembled WGS sequence"/>
</dbReference>
<feature type="transmembrane region" description="Helical" evidence="5">
    <location>
        <begin position="359"/>
        <end position="378"/>
    </location>
</feature>
<reference evidence="7" key="2">
    <citation type="journal article" date="2018" name="Environ. Sci. Technol.">
        <title>The Toxicogenome of Hyalella azteca: A Model for Sediment Ecotoxicology and Evolutionary Toxicology.</title>
        <authorList>
            <person name="Poynton H.C."/>
            <person name="Hasenbein S."/>
            <person name="Benoit J.B."/>
            <person name="Sepulveda M.S."/>
            <person name="Poelchau M.F."/>
            <person name="Hughes D.S.T."/>
            <person name="Murali S.C."/>
            <person name="Chen S."/>
            <person name="Glastad K.M."/>
            <person name="Goodisman M.A.D."/>
            <person name="Werren J.H."/>
            <person name="Vineis J.H."/>
            <person name="Bowen J.L."/>
            <person name="Friedrich M."/>
            <person name="Jones J."/>
            <person name="Robertson H.M."/>
            <person name="Feyereisen R."/>
            <person name="Mechler-Hickson A."/>
            <person name="Mathers N."/>
            <person name="Lee C.E."/>
            <person name="Colbourne J.K."/>
            <person name="Biales A."/>
            <person name="Johnston J.S."/>
            <person name="Wellborn G.A."/>
            <person name="Rosendale A.J."/>
            <person name="Cridge A.G."/>
            <person name="Munoz-Torres M.C."/>
            <person name="Bain P.A."/>
            <person name="Manny A.R."/>
            <person name="Major K.M."/>
            <person name="Lambert F.N."/>
            <person name="Vulpe C.D."/>
            <person name="Tuck P."/>
            <person name="Blalock B.J."/>
            <person name="Lin Y.Y."/>
            <person name="Smith M.E."/>
            <person name="Ochoa-Acuna H."/>
            <person name="Chen M.M."/>
            <person name="Childers C.P."/>
            <person name="Qu J."/>
            <person name="Dugan S."/>
            <person name="Lee S.L."/>
            <person name="Chao H."/>
            <person name="Dinh H."/>
            <person name="Han Y."/>
            <person name="Doddapaneni H."/>
            <person name="Worley K.C."/>
            <person name="Muzny D.M."/>
            <person name="Gibbs R.A."/>
            <person name="Richards S."/>
        </authorList>
    </citation>
    <scope>NUCLEOTIDE SEQUENCE</scope>
    <source>
        <strain evidence="7">HAZT.00-mixed</strain>
        <tissue evidence="7">Whole organism</tissue>
    </source>
</reference>
<dbReference type="InterPro" id="IPR036259">
    <property type="entry name" value="MFS_trans_sf"/>
</dbReference>
<keyword evidence="2 5" id="KW-0812">Transmembrane</keyword>
<dbReference type="AlphaFoldDB" id="A0A6A0H9S2"/>
<evidence type="ECO:0000256" key="1">
    <source>
        <dbReference type="ARBA" id="ARBA00004141"/>
    </source>
</evidence>
<comment type="subcellular location">
    <subcellularLocation>
        <location evidence="1">Membrane</location>
        <topology evidence="1">Multi-pass membrane protein</topology>
    </subcellularLocation>
</comment>
<dbReference type="PROSITE" id="PS00216">
    <property type="entry name" value="SUGAR_TRANSPORT_1"/>
    <property type="match status" value="1"/>
</dbReference>
<evidence type="ECO:0000313" key="7">
    <source>
        <dbReference type="EMBL" id="KAA0202024.1"/>
    </source>
</evidence>
<proteinExistence type="predicted"/>
<name>A0A6A0H9S2_HYAAZ</name>
<dbReference type="InterPro" id="IPR050549">
    <property type="entry name" value="MFS_Trehalose_Transporter"/>
</dbReference>
<keyword evidence="3 5" id="KW-1133">Transmembrane helix</keyword>
<feature type="transmembrane region" description="Helical" evidence="5">
    <location>
        <begin position="322"/>
        <end position="347"/>
    </location>
</feature>
<dbReference type="OrthoDB" id="6612291at2759"/>
<dbReference type="InterPro" id="IPR005828">
    <property type="entry name" value="MFS_sugar_transport-like"/>
</dbReference>
<feature type="transmembrane region" description="Helical" evidence="5">
    <location>
        <begin position="256"/>
        <end position="274"/>
    </location>
</feature>
<evidence type="ECO:0000259" key="6">
    <source>
        <dbReference type="PROSITE" id="PS50850"/>
    </source>
</evidence>
<dbReference type="PROSITE" id="PS50850">
    <property type="entry name" value="MFS"/>
    <property type="match status" value="1"/>
</dbReference>
<evidence type="ECO:0000256" key="2">
    <source>
        <dbReference type="ARBA" id="ARBA00022692"/>
    </source>
</evidence>
<reference evidence="7" key="3">
    <citation type="submission" date="2019-06" db="EMBL/GenBank/DDBJ databases">
        <authorList>
            <person name="Poynton C."/>
            <person name="Hasenbein S."/>
            <person name="Benoit J.B."/>
            <person name="Sepulveda M.S."/>
            <person name="Poelchau M.F."/>
            <person name="Murali S.C."/>
            <person name="Chen S."/>
            <person name="Glastad K.M."/>
            <person name="Werren J.H."/>
            <person name="Vineis J.H."/>
            <person name="Bowen J.L."/>
            <person name="Friedrich M."/>
            <person name="Jones J."/>
            <person name="Robertson H.M."/>
            <person name="Feyereisen R."/>
            <person name="Mechler-Hickson A."/>
            <person name="Mathers N."/>
            <person name="Lee C.E."/>
            <person name="Colbourne J.K."/>
            <person name="Biales A."/>
            <person name="Johnston J.S."/>
            <person name="Wellborn G.A."/>
            <person name="Rosendale A.J."/>
            <person name="Cridge A.G."/>
            <person name="Munoz-Torres M.C."/>
            <person name="Bain P.A."/>
            <person name="Manny A.R."/>
            <person name="Major K.M."/>
            <person name="Lambert F.N."/>
            <person name="Vulpe C.D."/>
            <person name="Tuck P."/>
            <person name="Blalock B.J."/>
            <person name="Lin Y.-Y."/>
            <person name="Smith M.E."/>
            <person name="Ochoa-Acuna H."/>
            <person name="Chen M.-J.M."/>
            <person name="Childers C.P."/>
            <person name="Qu J."/>
            <person name="Dugan S."/>
            <person name="Lee S.L."/>
            <person name="Chao H."/>
            <person name="Dinh H."/>
            <person name="Han Y."/>
            <person name="Doddapaneni H."/>
            <person name="Worley K.C."/>
            <person name="Muzny D.M."/>
            <person name="Gibbs R.A."/>
            <person name="Richards S."/>
        </authorList>
    </citation>
    <scope>NUCLEOTIDE SEQUENCE</scope>
    <source>
        <strain evidence="7">HAZT.00-mixed</strain>
        <tissue evidence="7">Whole organism</tissue>
    </source>
</reference>
<feature type="transmembrane region" description="Helical" evidence="5">
    <location>
        <begin position="35"/>
        <end position="54"/>
    </location>
</feature>
<gene>
    <name evidence="7" type="ORF">HAZT_HAZT009606</name>
</gene>
<dbReference type="GO" id="GO:0022857">
    <property type="term" value="F:transmembrane transporter activity"/>
    <property type="evidence" value="ECO:0007669"/>
    <property type="project" value="InterPro"/>
</dbReference>
<feature type="transmembrane region" description="Helical" evidence="5">
    <location>
        <begin position="89"/>
        <end position="110"/>
    </location>
</feature>
<dbReference type="Gene3D" id="1.20.1250.20">
    <property type="entry name" value="MFS general substrate transporter like domains"/>
    <property type="match status" value="1"/>
</dbReference>
<feature type="transmembrane region" description="Helical" evidence="5">
    <location>
        <begin position="384"/>
        <end position="406"/>
    </location>
</feature>
<dbReference type="InterPro" id="IPR005829">
    <property type="entry name" value="Sugar_transporter_CS"/>
</dbReference>
<comment type="caution">
    <text evidence="7">The sequence shown here is derived from an EMBL/GenBank/DDBJ whole genome shotgun (WGS) entry which is preliminary data.</text>
</comment>
<evidence type="ECO:0000256" key="5">
    <source>
        <dbReference type="SAM" id="Phobius"/>
    </source>
</evidence>
<sequence>MRLIGSIVPAGAMVGNFLAGMLVDNIGRKMTMMAGAVLCLIAYVLLACAPSVALALVSRAVSGVAASLAAIGGMIYTTEIVHPKVRDRIGSVSGILANLGMLIAFMSGSVVEWRGMAWIGVALSLPFFFILMYLQESPNYLIKKGMQFLHFSSSLFTSKLFYFVLSSGRRDEARQVLLNYRESATEAIKEYEELLQATNKASKSTASPKDLFSAPYITPLLTCLILQIAQQLTGITGITNKAVTIFSMLGTSIDPAYCTVMIAIVSMITAVLTSEINARFERKPTLLVSTVFMAMAQVCVGFFLLAKSSGGPLGEWADANSILALGSVLFFYIAFGAGLGPMPWIYMGEGIPSKIRGPASAISMTLSMLSIFVVLQLFDPLIEYFGFHYCLMILAVASSSATFLALSIMLETKGKTVSQIDKHYLDLEKKRN</sequence>
<feature type="transmembrane region" description="Helical" evidence="5">
    <location>
        <begin position="116"/>
        <end position="134"/>
    </location>
</feature>
<reference evidence="7" key="1">
    <citation type="submission" date="2014-08" db="EMBL/GenBank/DDBJ databases">
        <authorList>
            <person name="Murali S."/>
            <person name="Richards S."/>
            <person name="Bandaranaike D."/>
            <person name="Bellair M."/>
            <person name="Blankenburg K."/>
            <person name="Chao H."/>
            <person name="Dinh H."/>
            <person name="Doddapaneni H."/>
            <person name="Dugan-Rocha S."/>
            <person name="Elkadiri S."/>
            <person name="Gnanaolivu R."/>
            <person name="Hughes D."/>
            <person name="Lee S."/>
            <person name="Li M."/>
            <person name="Ming W."/>
            <person name="Munidasa M."/>
            <person name="Muniz J."/>
            <person name="Nguyen L."/>
            <person name="Osuji N."/>
            <person name="Pu L.-L."/>
            <person name="Puazo M."/>
            <person name="Skinner E."/>
            <person name="Qu C."/>
            <person name="Quiroz J."/>
            <person name="Raj R."/>
            <person name="Weissenberger G."/>
            <person name="Xin Y."/>
            <person name="Zou X."/>
            <person name="Han Y."/>
            <person name="Worley K."/>
            <person name="Muzny D."/>
            <person name="Gibbs R."/>
        </authorList>
    </citation>
    <scope>NUCLEOTIDE SEQUENCE</scope>
    <source>
        <strain evidence="7">HAZT.00-mixed</strain>
        <tissue evidence="7">Whole organism</tissue>
    </source>
</reference>
<feature type="domain" description="Major facilitator superfamily (MFS) profile" evidence="6">
    <location>
        <begin position="1"/>
        <end position="413"/>
    </location>
</feature>
<feature type="transmembrane region" description="Helical" evidence="5">
    <location>
        <begin position="286"/>
        <end position="306"/>
    </location>
</feature>
<protein>
    <recommendedName>
        <fullName evidence="6">Major facilitator superfamily (MFS) profile domain-containing protein</fullName>
    </recommendedName>
</protein>